<protein>
    <submittedName>
        <fullName evidence="3">Nucleotide-binding universal stress protein, UspA family</fullName>
    </submittedName>
</protein>
<dbReference type="OrthoDB" id="5195745at2"/>
<dbReference type="AlphaFoldDB" id="A0A1I2JTU2"/>
<evidence type="ECO:0000259" key="2">
    <source>
        <dbReference type="Pfam" id="PF00582"/>
    </source>
</evidence>
<feature type="compositionally biased region" description="Basic and acidic residues" evidence="1">
    <location>
        <begin position="1"/>
        <end position="11"/>
    </location>
</feature>
<dbReference type="EMBL" id="FOND01000017">
    <property type="protein sequence ID" value="SFF56151.1"/>
    <property type="molecule type" value="Genomic_DNA"/>
</dbReference>
<reference evidence="4" key="1">
    <citation type="submission" date="2016-10" db="EMBL/GenBank/DDBJ databases">
        <authorList>
            <person name="Varghese N."/>
            <person name="Submissions S."/>
        </authorList>
    </citation>
    <scope>NUCLEOTIDE SEQUENCE [LARGE SCALE GENOMIC DNA]</scope>
    <source>
        <strain evidence="4">DSM 46838</strain>
    </source>
</reference>
<dbReference type="CDD" id="cd00293">
    <property type="entry name" value="USP-like"/>
    <property type="match status" value="1"/>
</dbReference>
<dbReference type="Proteomes" id="UP000198589">
    <property type="component" value="Unassembled WGS sequence"/>
</dbReference>
<evidence type="ECO:0000313" key="3">
    <source>
        <dbReference type="EMBL" id="SFF56151.1"/>
    </source>
</evidence>
<organism evidence="3 4">
    <name type="scientific">Blastococcus tunisiensis</name>
    <dbReference type="NCBI Taxonomy" id="1798228"/>
    <lineage>
        <taxon>Bacteria</taxon>
        <taxon>Bacillati</taxon>
        <taxon>Actinomycetota</taxon>
        <taxon>Actinomycetes</taxon>
        <taxon>Geodermatophilales</taxon>
        <taxon>Geodermatophilaceae</taxon>
        <taxon>Blastococcus</taxon>
    </lineage>
</organism>
<dbReference type="Gene3D" id="3.40.50.12370">
    <property type="match status" value="1"/>
</dbReference>
<evidence type="ECO:0000256" key="1">
    <source>
        <dbReference type="SAM" id="MobiDB-lite"/>
    </source>
</evidence>
<keyword evidence="4" id="KW-1185">Reference proteome</keyword>
<feature type="region of interest" description="Disordered" evidence="1">
    <location>
        <begin position="1"/>
        <end position="40"/>
    </location>
</feature>
<evidence type="ECO:0000313" key="4">
    <source>
        <dbReference type="Proteomes" id="UP000198589"/>
    </source>
</evidence>
<proteinExistence type="predicted"/>
<dbReference type="RefSeq" id="WP_092202096.1">
    <property type="nucleotide sequence ID" value="NZ_FOND01000017.1"/>
</dbReference>
<dbReference type="STRING" id="1798228.SAMN05216574_11720"/>
<sequence>MSEIRSPRESDPVPATPEEPAPQGRADEEPAAGVEPLRLPPLLPRRQNPWLIVEVDGSPTGHGALVWALREAARREATVVAVHVLDDPGGSPLDGTGRVHLRTRAAAHDRLEAHVLRAIAETGVHGRSRTAVLDRPVFEALTAATHGADLVVVGAHGKTLLRQAVPRPQTHRLARGA</sequence>
<accession>A0A1I2JTU2</accession>
<dbReference type="SUPFAM" id="SSF52402">
    <property type="entry name" value="Adenine nucleotide alpha hydrolases-like"/>
    <property type="match status" value="1"/>
</dbReference>
<gene>
    <name evidence="3" type="ORF">SAMN05216574_11720</name>
</gene>
<dbReference type="Pfam" id="PF00582">
    <property type="entry name" value="Usp"/>
    <property type="match status" value="1"/>
</dbReference>
<dbReference type="InterPro" id="IPR006016">
    <property type="entry name" value="UspA"/>
</dbReference>
<feature type="domain" description="UspA" evidence="2">
    <location>
        <begin position="53"/>
        <end position="175"/>
    </location>
</feature>
<name>A0A1I2JTU2_9ACTN</name>